<dbReference type="Gene3D" id="3.40.50.150">
    <property type="entry name" value="Vaccinia Virus protein VP39"/>
    <property type="match status" value="2"/>
</dbReference>
<keyword evidence="2 5" id="KW-0489">Methyltransferase</keyword>
<dbReference type="GO" id="GO:0032259">
    <property type="term" value="P:methylation"/>
    <property type="evidence" value="ECO:0007669"/>
    <property type="project" value="UniProtKB-KW"/>
</dbReference>
<evidence type="ECO:0000256" key="1">
    <source>
        <dbReference type="ARBA" id="ARBA00006594"/>
    </source>
</evidence>
<keyword evidence="3" id="KW-0808">Transferase</keyword>
<dbReference type="GO" id="GO:0008170">
    <property type="term" value="F:N-methyltransferase activity"/>
    <property type="evidence" value="ECO:0007669"/>
    <property type="project" value="InterPro"/>
</dbReference>
<comment type="caution">
    <text evidence="5">The sequence shown here is derived from an EMBL/GenBank/DDBJ whole genome shotgun (WGS) entry which is preliminary data.</text>
</comment>
<dbReference type="AlphaFoldDB" id="A0A8J6TMD5"/>
<evidence type="ECO:0000259" key="4">
    <source>
        <dbReference type="Pfam" id="PF01555"/>
    </source>
</evidence>
<feature type="domain" description="DNA methylase N-4/N-6" evidence="4">
    <location>
        <begin position="103"/>
        <end position="230"/>
    </location>
</feature>
<gene>
    <name evidence="5" type="ORF">H8E23_07855</name>
</gene>
<dbReference type="InterPro" id="IPR002052">
    <property type="entry name" value="DNA_methylase_N6_adenine_CS"/>
</dbReference>
<dbReference type="Pfam" id="PF01555">
    <property type="entry name" value="N6_N4_Mtase"/>
    <property type="match status" value="2"/>
</dbReference>
<evidence type="ECO:0000256" key="3">
    <source>
        <dbReference type="ARBA" id="ARBA00022679"/>
    </source>
</evidence>
<proteinExistence type="inferred from homology"/>
<dbReference type="SUPFAM" id="SSF53335">
    <property type="entry name" value="S-adenosyl-L-methionine-dependent methyltransferases"/>
    <property type="match status" value="1"/>
</dbReference>
<dbReference type="InterPro" id="IPR029063">
    <property type="entry name" value="SAM-dependent_MTases_sf"/>
</dbReference>
<comment type="similarity">
    <text evidence="1">Belongs to the N(4)/N(6)-methyltransferase family.</text>
</comment>
<dbReference type="GO" id="GO:0003677">
    <property type="term" value="F:DNA binding"/>
    <property type="evidence" value="ECO:0007669"/>
    <property type="project" value="InterPro"/>
</dbReference>
<dbReference type="PROSITE" id="PS00092">
    <property type="entry name" value="N6_MTASE"/>
    <property type="match status" value="1"/>
</dbReference>
<dbReference type="Proteomes" id="UP000603434">
    <property type="component" value="Unassembled WGS sequence"/>
</dbReference>
<evidence type="ECO:0000256" key="2">
    <source>
        <dbReference type="ARBA" id="ARBA00022603"/>
    </source>
</evidence>
<evidence type="ECO:0000313" key="6">
    <source>
        <dbReference type="Proteomes" id="UP000603434"/>
    </source>
</evidence>
<dbReference type="EMBL" id="JACNJH010000129">
    <property type="protein sequence ID" value="MBC8361296.1"/>
    <property type="molecule type" value="Genomic_DNA"/>
</dbReference>
<organism evidence="5 6">
    <name type="scientific">Candidatus Desulfatibia profunda</name>
    <dbReference type="NCBI Taxonomy" id="2841695"/>
    <lineage>
        <taxon>Bacteria</taxon>
        <taxon>Pseudomonadati</taxon>
        <taxon>Thermodesulfobacteriota</taxon>
        <taxon>Desulfobacteria</taxon>
        <taxon>Desulfobacterales</taxon>
        <taxon>Desulfobacterales incertae sedis</taxon>
        <taxon>Candidatus Desulfatibia</taxon>
    </lineage>
</organism>
<feature type="domain" description="DNA methylase N-4/N-6" evidence="4">
    <location>
        <begin position="10"/>
        <end position="87"/>
    </location>
</feature>
<reference evidence="5 6" key="1">
    <citation type="submission" date="2020-08" db="EMBL/GenBank/DDBJ databases">
        <title>Bridging the membrane lipid divide: bacteria of the FCB group superphylum have the potential to synthesize archaeal ether lipids.</title>
        <authorList>
            <person name="Villanueva L."/>
            <person name="Von Meijenfeldt F.A.B."/>
            <person name="Westbye A.B."/>
            <person name="Yadav S."/>
            <person name="Hopmans E.C."/>
            <person name="Dutilh B.E."/>
            <person name="Sinninghe Damste J.S."/>
        </authorList>
    </citation>
    <scope>NUCLEOTIDE SEQUENCE [LARGE SCALE GENOMIC DNA]</scope>
    <source>
        <strain evidence="5">NIOZ-UU30</strain>
    </source>
</reference>
<evidence type="ECO:0000313" key="5">
    <source>
        <dbReference type="EMBL" id="MBC8361296.1"/>
    </source>
</evidence>
<dbReference type="CDD" id="cd02440">
    <property type="entry name" value="AdoMet_MTases"/>
    <property type="match status" value="1"/>
</dbReference>
<dbReference type="InterPro" id="IPR002941">
    <property type="entry name" value="DNA_methylase_N4/N6"/>
</dbReference>
<name>A0A8J6TMD5_9BACT</name>
<sequence length="256" mass="30206">MPKPPLRLQTTTLWDYPSGHYKRSMEPKKPYEGATPAYIIWNLLSRYTKPKDLIVDPMCGSGTTIDVARDLKRRALGYDINPVRKDIFRADARKLPLEDEKADFVFIDPPYSDHIKYSGLKECIGELNAQSKAYYQAMHSVIKEIYRILHHDRYMALYVSDSYKKNKPFIPIGFRLFSILNELFTPIDIIAVTRHNVSMYRTDWHKASVEHNYFLRGFNYLFIMYKPSVKRKEHGVPDRRDIMEKEKQIKDLIHMP</sequence>
<protein>
    <submittedName>
        <fullName evidence="5">DNA methylase</fullName>
    </submittedName>
</protein>
<accession>A0A8J6TMD5</accession>